<feature type="compositionally biased region" description="Polar residues" evidence="1">
    <location>
        <begin position="46"/>
        <end position="60"/>
    </location>
</feature>
<reference evidence="2" key="1">
    <citation type="journal article" date="2012" name="Proc. Natl. Acad. Sci. U.S.A.">
        <title>Antigenic diversity is generated by distinct evolutionary mechanisms in African trypanosome species.</title>
        <authorList>
            <person name="Jackson A.P."/>
            <person name="Berry A."/>
            <person name="Aslett M."/>
            <person name="Allison H.C."/>
            <person name="Burton P."/>
            <person name="Vavrova-Anderson J."/>
            <person name="Brown R."/>
            <person name="Browne H."/>
            <person name="Corton N."/>
            <person name="Hauser H."/>
            <person name="Gamble J."/>
            <person name="Gilderthorp R."/>
            <person name="Marcello L."/>
            <person name="McQuillan J."/>
            <person name="Otto T.D."/>
            <person name="Quail M.A."/>
            <person name="Sanders M.J."/>
            <person name="van Tonder A."/>
            <person name="Ginger M.L."/>
            <person name="Field M.C."/>
            <person name="Barry J.D."/>
            <person name="Hertz-Fowler C."/>
            <person name="Berriman M."/>
        </authorList>
    </citation>
    <scope>NUCLEOTIDE SEQUENCE</scope>
    <source>
        <strain evidence="2">IL3000</strain>
    </source>
</reference>
<proteinExistence type="predicted"/>
<feature type="region of interest" description="Disordered" evidence="1">
    <location>
        <begin position="1"/>
        <end position="60"/>
    </location>
</feature>
<evidence type="ECO:0000256" key="1">
    <source>
        <dbReference type="SAM" id="MobiDB-lite"/>
    </source>
</evidence>
<feature type="region of interest" description="Disordered" evidence="1">
    <location>
        <begin position="389"/>
        <end position="409"/>
    </location>
</feature>
<sequence length="912" mass="99478">MSASDGTVELTTVRGTTSSCGKISERNRSDVLPSPSLRPILAHPKQPSSAAGTCYSHSESAGNPLPYDLRVAETGGDAADPFMTVIYPNVTEARADDDQSGSGGVDGMDKMASIREGNNFGRTQIRVGGYLQDSDDNMAFLIPNDLPRSTFLYLLTASEGRDRLFKCIQCTLHILICLLKQPSFLPQGSEGSADQWARRFWKNANTIRHGRGLFKLGRWIVNAFYLQEVYERLVMKHGRAVKELSEEFTATVLRFFCIPTDLQPLRLLGWRNASTMSGSGGNTAHFINSKNLHVDEMYEYTARAERSRQHTNQGLLINKKFVTLSAAAAAAAAAGGGGSSRGDMRPGDKSAGVRRTSLLLEKAKESNDNGTAADGPPHNPFQFQQAVECKDAGGGMPPPPGPHTPRSLEFPFSPSSLCLAASESYGVGTSRSCRNQLLKPVTLLQPIGPSQGEEDLSASNENNTAPSSMASGSPSNSWMNDRRQKGEGACENSKNAKSNDHPFCSYFKSYQTLPYEPTLGDALKMPRHCETDCLGTAGRGVTSRTKACVASSPVENVGSVNCGDEMFPPGAGFDDSGISVDNSEDILPINDGDEESGDRQSIVAEMGQPANRRKRILQFSTPLILLQAVRSIATIGRRLLRDVLLLSSKRFLNLSSVEKNRASLQRHTHLLWLIVSGIDLLLNTIRLMNPGWYKYATVRENPRFRCGCKNPDANNSVLHYRDLVIQRQANIFFPNVDLDFGVPICSSPGYFEAADPGHIAPACRACGKLFVEVSSVENGGDDSAHCGDENKKDKRAASGLCGLGERESNDKDSAETSITGRAGVVFLFIPWLMRRLFNYVWLVRSHHNWSATLWLQVSYLTEFYLSLMYCFGGYETGRSDAALEQMIHPPGAFAGFLGAVIGIYRVTQSAPK</sequence>
<accession>G0US27</accession>
<evidence type="ECO:0000313" key="2">
    <source>
        <dbReference type="EMBL" id="CCC92189.1"/>
    </source>
</evidence>
<feature type="compositionally biased region" description="Polar residues" evidence="1">
    <location>
        <begin position="1"/>
        <end position="21"/>
    </location>
</feature>
<gene>
    <name evidence="2" type="ORF">TCIL3000_8_4100</name>
</gene>
<protein>
    <submittedName>
        <fullName evidence="2">Uncharacterized protein</fullName>
    </submittedName>
</protein>
<dbReference type="VEuPathDB" id="TriTrypDB:TcIL3000_8_4100"/>
<name>G0US27_TRYCI</name>
<organism evidence="2">
    <name type="scientific">Trypanosoma congolense (strain IL3000)</name>
    <dbReference type="NCBI Taxonomy" id="1068625"/>
    <lineage>
        <taxon>Eukaryota</taxon>
        <taxon>Discoba</taxon>
        <taxon>Euglenozoa</taxon>
        <taxon>Kinetoplastea</taxon>
        <taxon>Metakinetoplastina</taxon>
        <taxon>Trypanosomatida</taxon>
        <taxon>Trypanosomatidae</taxon>
        <taxon>Trypanosoma</taxon>
        <taxon>Nannomonas</taxon>
    </lineage>
</organism>
<feature type="compositionally biased region" description="Low complexity" evidence="1">
    <location>
        <begin position="465"/>
        <end position="477"/>
    </location>
</feature>
<feature type="region of interest" description="Disordered" evidence="1">
    <location>
        <begin position="445"/>
        <end position="497"/>
    </location>
</feature>
<dbReference type="EMBL" id="HE575321">
    <property type="protein sequence ID" value="CCC92189.1"/>
    <property type="molecule type" value="Genomic_DNA"/>
</dbReference>
<dbReference type="AlphaFoldDB" id="G0US27"/>